<name>A0A4Q7EKZ1_9CYAN</name>
<dbReference type="AlphaFoldDB" id="A0A4Q7EKZ1"/>
<dbReference type="Proteomes" id="UP000292459">
    <property type="component" value="Unassembled WGS sequence"/>
</dbReference>
<dbReference type="InterPro" id="IPR044872">
    <property type="entry name" value="CcmK/CsoS1_BMC"/>
</dbReference>
<evidence type="ECO:0000256" key="4">
    <source>
        <dbReference type="ARBA" id="ARBA00024446"/>
    </source>
</evidence>
<dbReference type="OrthoDB" id="531065at2"/>
<dbReference type="SUPFAM" id="SSF143414">
    <property type="entry name" value="CcmK-like"/>
    <property type="match status" value="1"/>
</dbReference>
<dbReference type="PANTHER" id="PTHR33941:SF11">
    <property type="entry name" value="BACTERIAL MICROCOMPARTMENT SHELL PROTEIN PDUJ"/>
    <property type="match status" value="1"/>
</dbReference>
<evidence type="ECO:0000256" key="5">
    <source>
        <dbReference type="SAM" id="MobiDB-lite"/>
    </source>
</evidence>
<gene>
    <name evidence="7" type="ORF">DYY88_04355</name>
</gene>
<dbReference type="InterPro" id="IPR037233">
    <property type="entry name" value="CcmK-like_sf"/>
</dbReference>
<organism evidence="7 8">
    <name type="scientific">Leptolyngbya iicbica LK</name>
    <dbReference type="NCBI Taxonomy" id="2294035"/>
    <lineage>
        <taxon>Bacteria</taxon>
        <taxon>Bacillati</taxon>
        <taxon>Cyanobacteriota</taxon>
        <taxon>Cyanophyceae</taxon>
        <taxon>Leptolyngbyales</taxon>
        <taxon>Leptolyngbyaceae</taxon>
        <taxon>Leptolyngbya group</taxon>
        <taxon>Leptolyngbya</taxon>
        <taxon>Leptolyngbya iicbica</taxon>
    </lineage>
</organism>
<dbReference type="InterPro" id="IPR050575">
    <property type="entry name" value="BMC_shell"/>
</dbReference>
<evidence type="ECO:0000256" key="3">
    <source>
        <dbReference type="ARBA" id="ARBA00023780"/>
    </source>
</evidence>
<dbReference type="RefSeq" id="WP_044151053.1">
    <property type="nucleotide sequence ID" value="NZ_QVFV01000001.1"/>
</dbReference>
<keyword evidence="4" id="KW-1283">Bacterial microcompartment</keyword>
<feature type="domain" description="BMC" evidence="6">
    <location>
        <begin position="4"/>
        <end position="90"/>
    </location>
</feature>
<protein>
    <submittedName>
        <fullName evidence="7">BMC domain-containing protein</fullName>
    </submittedName>
</protein>
<evidence type="ECO:0000256" key="2">
    <source>
        <dbReference type="ARBA" id="ARBA00023587"/>
    </source>
</evidence>
<keyword evidence="1" id="KW-0120">Carbon dioxide fixation</keyword>
<dbReference type="PROSITE" id="PS51930">
    <property type="entry name" value="BMC_2"/>
    <property type="match status" value="1"/>
</dbReference>
<dbReference type="EMBL" id="QVFV01000001">
    <property type="protein sequence ID" value="RZM82479.1"/>
    <property type="molecule type" value="Genomic_DNA"/>
</dbReference>
<dbReference type="InterPro" id="IPR000249">
    <property type="entry name" value="BMC_dom"/>
</dbReference>
<evidence type="ECO:0000313" key="7">
    <source>
        <dbReference type="EMBL" id="RZM82479.1"/>
    </source>
</evidence>
<reference evidence="7 8" key="1">
    <citation type="submission" date="2018-11" db="EMBL/GenBank/DDBJ databases">
        <title>Whole genome sequencing of an environmental sample.</title>
        <authorList>
            <person name="Sarangi A.N."/>
            <person name="Singh D."/>
            <person name="Tripathy S."/>
        </authorList>
    </citation>
    <scope>NUCLEOTIDE SEQUENCE [LARGE SCALE GENOMIC DNA]</scope>
    <source>
        <strain evidence="7 8">Lakshadweep</strain>
    </source>
</reference>
<comment type="caution">
    <text evidence="7">The sequence shown here is derived from an EMBL/GenBank/DDBJ whole genome shotgun (WGS) entry which is preliminary data.</text>
</comment>
<keyword evidence="8" id="KW-1185">Reference proteome</keyword>
<dbReference type="SMART" id="SM00877">
    <property type="entry name" value="BMC"/>
    <property type="match status" value="1"/>
</dbReference>
<evidence type="ECO:0000256" key="1">
    <source>
        <dbReference type="ARBA" id="ARBA00023300"/>
    </source>
</evidence>
<dbReference type="GO" id="GO:0031470">
    <property type="term" value="C:carboxysome"/>
    <property type="evidence" value="ECO:0007669"/>
    <property type="project" value="UniProtKB-SubCell"/>
</dbReference>
<dbReference type="InterPro" id="IPR020808">
    <property type="entry name" value="Bact_microcomp_CS"/>
</dbReference>
<comment type="similarity">
    <text evidence="3">Belongs to the bacterial microcompartments protein family. CsoS1 subfamily.</text>
</comment>
<proteinExistence type="inferred from homology"/>
<dbReference type="Pfam" id="PF00936">
    <property type="entry name" value="BMC"/>
    <property type="match status" value="1"/>
</dbReference>
<dbReference type="Gene3D" id="3.30.70.1710">
    <property type="match status" value="1"/>
</dbReference>
<feature type="compositionally biased region" description="Polar residues" evidence="5">
    <location>
        <begin position="96"/>
        <end position="108"/>
    </location>
</feature>
<evidence type="ECO:0000259" key="6">
    <source>
        <dbReference type="PROSITE" id="PS51930"/>
    </source>
</evidence>
<sequence length="108" mass="11230">MQQAIGVVETCGMPGALVIADIMGKSANIRVVGLENTDSGRISVIIRGSTGALQAAIAAAQAAQTAHPSVSLLGHHIVPCPDNSVEPMGQPRPSRRFSQSNSVEWLDD</sequence>
<evidence type="ECO:0000313" key="8">
    <source>
        <dbReference type="Proteomes" id="UP000292459"/>
    </source>
</evidence>
<dbReference type="PANTHER" id="PTHR33941">
    <property type="entry name" value="PROPANEDIOL UTILIZATION PROTEIN PDUA"/>
    <property type="match status" value="1"/>
</dbReference>
<comment type="subcellular location">
    <subcellularLocation>
        <location evidence="2">Carboxysome</location>
    </subcellularLocation>
</comment>
<accession>A0A4Q7EKZ1</accession>
<feature type="region of interest" description="Disordered" evidence="5">
    <location>
        <begin position="81"/>
        <end position="108"/>
    </location>
</feature>
<dbReference type="PROSITE" id="PS01139">
    <property type="entry name" value="BMC_1"/>
    <property type="match status" value="1"/>
</dbReference>
<dbReference type="GO" id="GO:0015977">
    <property type="term" value="P:carbon fixation"/>
    <property type="evidence" value="ECO:0007669"/>
    <property type="project" value="UniProtKB-KW"/>
</dbReference>